<feature type="domain" description="WW" evidence="6">
    <location>
        <begin position="687"/>
        <end position="718"/>
    </location>
</feature>
<feature type="compositionally biased region" description="Pro residues" evidence="3">
    <location>
        <begin position="732"/>
        <end position="741"/>
    </location>
</feature>
<proteinExistence type="predicted"/>
<dbReference type="CDD" id="cd04403">
    <property type="entry name" value="RhoGAP_ARHGAP27_15_12_9"/>
    <property type="match status" value="1"/>
</dbReference>
<dbReference type="SMART" id="SM00324">
    <property type="entry name" value="RhoGAP"/>
    <property type="match status" value="1"/>
</dbReference>
<evidence type="ECO:0000256" key="4">
    <source>
        <dbReference type="SAM" id="Phobius"/>
    </source>
</evidence>
<dbReference type="InterPro" id="IPR050729">
    <property type="entry name" value="Rho-GAP"/>
</dbReference>
<dbReference type="SUPFAM" id="SSF51045">
    <property type="entry name" value="WW domain"/>
    <property type="match status" value="2"/>
</dbReference>
<evidence type="ECO:0008006" key="10">
    <source>
        <dbReference type="Google" id="ProtNLM"/>
    </source>
</evidence>
<dbReference type="Pfam" id="PF00397">
    <property type="entry name" value="WW"/>
    <property type="match status" value="2"/>
</dbReference>
<feature type="domain" description="WW" evidence="6">
    <location>
        <begin position="740"/>
        <end position="774"/>
    </location>
</feature>
<feature type="region of interest" description="Disordered" evidence="3">
    <location>
        <begin position="1108"/>
        <end position="1138"/>
    </location>
</feature>
<organism evidence="8 9">
    <name type="scientific">Knipowitschia caucasica</name>
    <name type="common">Caucasian dwarf goby</name>
    <name type="synonym">Pomatoschistus caucasicus</name>
    <dbReference type="NCBI Taxonomy" id="637954"/>
    <lineage>
        <taxon>Eukaryota</taxon>
        <taxon>Metazoa</taxon>
        <taxon>Chordata</taxon>
        <taxon>Craniata</taxon>
        <taxon>Vertebrata</taxon>
        <taxon>Euteleostomi</taxon>
        <taxon>Actinopterygii</taxon>
        <taxon>Neopterygii</taxon>
        <taxon>Teleostei</taxon>
        <taxon>Neoteleostei</taxon>
        <taxon>Acanthomorphata</taxon>
        <taxon>Gobiaria</taxon>
        <taxon>Gobiiformes</taxon>
        <taxon>Gobioidei</taxon>
        <taxon>Gobiidae</taxon>
        <taxon>Gobiinae</taxon>
        <taxon>Knipowitschia</taxon>
    </lineage>
</organism>
<dbReference type="SUPFAM" id="SSF50044">
    <property type="entry name" value="SH3-domain"/>
    <property type="match status" value="1"/>
</dbReference>
<feature type="compositionally biased region" description="Basic and acidic residues" evidence="3">
    <location>
        <begin position="1108"/>
        <end position="1119"/>
    </location>
</feature>
<dbReference type="InterPro" id="IPR000198">
    <property type="entry name" value="RhoGAP_dom"/>
</dbReference>
<dbReference type="FunFam" id="1.10.555.10:FF:000003">
    <property type="entry name" value="Putative rho GTPase-activating protein 12"/>
    <property type="match status" value="1"/>
</dbReference>
<reference evidence="8 9" key="1">
    <citation type="submission" date="2024-04" db="EMBL/GenBank/DDBJ databases">
        <authorList>
            <person name="Waldvogel A.-M."/>
            <person name="Schoenle A."/>
        </authorList>
    </citation>
    <scope>NUCLEOTIDE SEQUENCE [LARGE SCALE GENOMIC DNA]</scope>
</reference>
<dbReference type="SMART" id="SM00233">
    <property type="entry name" value="PH"/>
    <property type="match status" value="1"/>
</dbReference>
<keyword evidence="4" id="KW-0812">Transmembrane</keyword>
<protein>
    <recommendedName>
        <fullName evidence="10">Rho GTPase activating protein 27</fullName>
    </recommendedName>
</protein>
<dbReference type="EMBL" id="OZ035845">
    <property type="protein sequence ID" value="CAL1599942.1"/>
    <property type="molecule type" value="Genomic_DNA"/>
</dbReference>
<dbReference type="InterPro" id="IPR001849">
    <property type="entry name" value="PH_domain"/>
</dbReference>
<dbReference type="SUPFAM" id="SSF103473">
    <property type="entry name" value="MFS general substrate transporter"/>
    <property type="match status" value="1"/>
</dbReference>
<dbReference type="InterPro" id="IPR036028">
    <property type="entry name" value="SH3-like_dom_sf"/>
</dbReference>
<keyword evidence="9" id="KW-1185">Reference proteome</keyword>
<dbReference type="SMART" id="SM00456">
    <property type="entry name" value="WW"/>
    <property type="match status" value="3"/>
</dbReference>
<dbReference type="GO" id="GO:0016020">
    <property type="term" value="C:membrane"/>
    <property type="evidence" value="ECO:0007669"/>
    <property type="project" value="UniProtKB-SubCell"/>
</dbReference>
<dbReference type="InterPro" id="IPR001202">
    <property type="entry name" value="WW_dom"/>
</dbReference>
<evidence type="ECO:0000256" key="1">
    <source>
        <dbReference type="ARBA" id="ARBA00004141"/>
    </source>
</evidence>
<evidence type="ECO:0000313" key="9">
    <source>
        <dbReference type="Proteomes" id="UP001497482"/>
    </source>
</evidence>
<dbReference type="InterPro" id="IPR036259">
    <property type="entry name" value="MFS_trans_sf"/>
</dbReference>
<evidence type="ECO:0000256" key="3">
    <source>
        <dbReference type="SAM" id="MobiDB-lite"/>
    </source>
</evidence>
<evidence type="ECO:0000256" key="2">
    <source>
        <dbReference type="ARBA" id="ARBA00022468"/>
    </source>
</evidence>
<dbReference type="GO" id="GO:0005737">
    <property type="term" value="C:cytoplasm"/>
    <property type="evidence" value="ECO:0007669"/>
    <property type="project" value="TreeGrafter"/>
</dbReference>
<dbReference type="Pfam" id="PF13347">
    <property type="entry name" value="MFS_2"/>
    <property type="match status" value="1"/>
</dbReference>
<dbReference type="GO" id="GO:0007165">
    <property type="term" value="P:signal transduction"/>
    <property type="evidence" value="ECO:0007669"/>
    <property type="project" value="InterPro"/>
</dbReference>
<dbReference type="Proteomes" id="UP001497482">
    <property type="component" value="Chromosome 23"/>
</dbReference>
<feature type="transmembrane region" description="Helical" evidence="4">
    <location>
        <begin position="173"/>
        <end position="195"/>
    </location>
</feature>
<dbReference type="SUPFAM" id="SSF48350">
    <property type="entry name" value="GTPase activation domain, GAP"/>
    <property type="match status" value="1"/>
</dbReference>
<dbReference type="Gene3D" id="2.20.70.10">
    <property type="match status" value="2"/>
</dbReference>
<name>A0AAV2LC46_KNICA</name>
<dbReference type="Gene3D" id="1.10.555.10">
    <property type="entry name" value="Rho GTPase activation protein"/>
    <property type="match status" value="1"/>
</dbReference>
<dbReference type="CDD" id="cd00201">
    <property type="entry name" value="WW"/>
    <property type="match status" value="2"/>
</dbReference>
<dbReference type="Pfam" id="PF00169">
    <property type="entry name" value="PH"/>
    <property type="match status" value="1"/>
</dbReference>
<feature type="region of interest" description="Disordered" evidence="3">
    <location>
        <begin position="724"/>
        <end position="747"/>
    </location>
</feature>
<sequence>MISSCYIWSWRRDDPCRPVSCDGVFTTSVLYGSLALFISILHNVFLLYYVETFVSVYKIDKVSFWVGEAIFLIWNSVNDPLFGWVSDHSFLSSPQSGSQITSPEVVLKRLKALSTNGPLFALSFLGFWVAWARPGLQFLLCLCLYDGFLTMVDLHHSALLADLAVSASDRNRLNFHCSVFSALGSISVFLSYSFWDKEDFYSFRLFCVALATFSVLGFFFVSRLLRHRFQKEIRPKQDEAQALKELSVNAPHNQSEKPVTVGQYLRQLSKHKNFLWFVCMNLIQVFHCHFNSNFFPLFLEHLLSDNISASTGSILLGISYIAPHLNNLYFLTLCQRYGVYQVIRWLFMLKLGLSLAMLLAGADHIYLLCIFIASNRVFTEGTCKLLKLVVSDLVDEDFVLHKRQQATSALLFGMVALLTKPGQTFAPLIGTWLLCVYTGYDIFQRPPEPDSVAPLPEVASAAGSPPLRIGCFYMLVFVPITCALLQLTAWFSSDISPDRDAWNNFQDVDISLTSPAQRSMEVVSVEHEFEYTTRKGRLISIKPNESFLLITKTNDHWWHVCRDLNSAPFYVPALYMKKSESETLDDDSFEFPPPPTPTLFHEEGLPTFKPDAETKCGSNKTHKYEITKKKDIKKQSMSTTYPVVPPPRKVEDDHSAVYVNVEQVRKSISSTSPPSAPSSFSPPCLDPEGWEVHFDQDSGQDYFYHPATGHTTWDNPFTDCTPSELKPGHYTPSPPQTPPISPSSDWEELVDESSGRTYFYHTMSGETSWDPPVMEPMSVHRFHEDGPPPLPEEDYPPDDYPPVDPPEQYEDYVAAGPSPPLSSEFSLCHVTRTMIPRASLDRSTPAGWNLNVENGTWIFTNEHTPEQWIKSVDEQGQTYYYLRGGSRSQWTLPEAPLPPGHLRVENGGLEAENTNVIKNWRHSMGPASLSPSQDEGRFVPTHRRTTSDYSSDSSSTGNSPEIQHNVNNLEKAGILNKTKICENGKKVRKNWAQTWTVLQHGVLTFHKDPKSAATGALNKTNQIVPEIQVDLRGATINWASKDKSSKKNVLELKSKNGVEFLVQYDTESIISDWHKALGDTIRQLEYQEHHSEEEDDLYEKIPNLPNIERDEKAGLQDKRRSSRNSVTHSSSNAAEADQKRVKTKLMKFLLKRPTLQSVKEKGYIRDSVFGCPLDTLCKLESASVPSFVEKCIRAVERRGLEIDGLYRVSGNLAVIQKLRFKADHEELDLEDGQWEDVHVITGALKLFFRELPEPLFPFSHFNKFIEAIRQSDYYTKLSYICNLVKSLPQPNRDTMKLLFGHLRKVIEHGEDNRMTVQNVAIVFGPTLLRPENESNNLTMHMVFQNQIVEFILNEYEPIFH</sequence>
<dbReference type="PANTHER" id="PTHR23176">
    <property type="entry name" value="RHO/RAC/CDC GTPASE-ACTIVATING PROTEIN"/>
    <property type="match status" value="1"/>
</dbReference>
<feature type="transmembrane region" description="Helical" evidence="4">
    <location>
        <begin position="351"/>
        <end position="373"/>
    </location>
</feature>
<keyword evidence="4" id="KW-1133">Transmembrane helix</keyword>
<dbReference type="CDD" id="cd17481">
    <property type="entry name" value="MFS_MFSD13A"/>
    <property type="match status" value="1"/>
</dbReference>
<feature type="transmembrane region" description="Helical" evidence="4">
    <location>
        <begin position="201"/>
        <end position="221"/>
    </location>
</feature>
<comment type="subcellular location">
    <subcellularLocation>
        <location evidence="1">Membrane</location>
        <topology evidence="1">Multi-pass membrane protein</topology>
    </subcellularLocation>
</comment>
<dbReference type="InterPro" id="IPR011993">
    <property type="entry name" value="PH-like_dom_sf"/>
</dbReference>
<dbReference type="PROSITE" id="PS01159">
    <property type="entry name" value="WW_DOMAIN_1"/>
    <property type="match status" value="3"/>
</dbReference>
<dbReference type="PROSITE" id="PS50020">
    <property type="entry name" value="WW_DOMAIN_2"/>
    <property type="match status" value="3"/>
</dbReference>
<feature type="region of interest" description="Disordered" evidence="3">
    <location>
        <begin position="922"/>
        <end position="963"/>
    </location>
</feature>
<feature type="transmembrane region" description="Helical" evidence="4">
    <location>
        <begin position="307"/>
        <end position="330"/>
    </location>
</feature>
<dbReference type="Gene3D" id="2.30.29.30">
    <property type="entry name" value="Pleckstrin-homology domain (PH domain)/Phosphotyrosine-binding domain (PTB)"/>
    <property type="match status" value="1"/>
</dbReference>
<dbReference type="InterPro" id="IPR008936">
    <property type="entry name" value="Rho_GTPase_activation_prot"/>
</dbReference>
<dbReference type="Pfam" id="PF00620">
    <property type="entry name" value="RhoGAP"/>
    <property type="match status" value="1"/>
</dbReference>
<feature type="domain" description="WW" evidence="6">
    <location>
        <begin position="862"/>
        <end position="895"/>
    </location>
</feature>
<dbReference type="Gene3D" id="1.20.1250.20">
    <property type="entry name" value="MFS general substrate transporter like domains"/>
    <property type="match status" value="1"/>
</dbReference>
<dbReference type="CDD" id="cd13233">
    <property type="entry name" value="PH_ARHGAP9-like"/>
    <property type="match status" value="1"/>
</dbReference>
<dbReference type="SUPFAM" id="SSF50729">
    <property type="entry name" value="PH domain-like"/>
    <property type="match status" value="1"/>
</dbReference>
<dbReference type="GO" id="GO:0005096">
    <property type="term" value="F:GTPase activator activity"/>
    <property type="evidence" value="ECO:0007669"/>
    <property type="project" value="UniProtKB-KW"/>
</dbReference>
<feature type="transmembrane region" description="Helical" evidence="4">
    <location>
        <begin position="29"/>
        <end position="50"/>
    </location>
</feature>
<feature type="domain" description="PH" evidence="5">
    <location>
        <begin position="968"/>
        <end position="1082"/>
    </location>
</feature>
<evidence type="ECO:0000259" key="6">
    <source>
        <dbReference type="PROSITE" id="PS50020"/>
    </source>
</evidence>
<evidence type="ECO:0000259" key="5">
    <source>
        <dbReference type="PROSITE" id="PS50003"/>
    </source>
</evidence>
<feature type="transmembrane region" description="Helical" evidence="4">
    <location>
        <begin position="274"/>
        <end position="295"/>
    </location>
</feature>
<keyword evidence="2" id="KW-0343">GTPase activation</keyword>
<dbReference type="PANTHER" id="PTHR23176:SF104">
    <property type="entry name" value="RHO GTPASE-ACTIVATING PROTEIN 27"/>
    <property type="match status" value="1"/>
</dbReference>
<feature type="transmembrane region" description="Helical" evidence="4">
    <location>
        <begin position="137"/>
        <end position="161"/>
    </location>
</feature>
<gene>
    <name evidence="8" type="ORF">KC01_LOCUS28121</name>
</gene>
<evidence type="ECO:0000259" key="7">
    <source>
        <dbReference type="PROSITE" id="PS50238"/>
    </source>
</evidence>
<dbReference type="PROSITE" id="PS50003">
    <property type="entry name" value="PH_DOMAIN"/>
    <property type="match status" value="1"/>
</dbReference>
<dbReference type="InterPro" id="IPR036020">
    <property type="entry name" value="WW_dom_sf"/>
</dbReference>
<feature type="compositionally biased region" description="Low complexity" evidence="3">
    <location>
        <begin position="947"/>
        <end position="956"/>
    </location>
</feature>
<keyword evidence="4" id="KW-0472">Membrane</keyword>
<accession>A0AAV2LC46</accession>
<dbReference type="PROSITE" id="PS50238">
    <property type="entry name" value="RHOGAP"/>
    <property type="match status" value="1"/>
</dbReference>
<feature type="domain" description="Rho-GAP" evidence="7">
    <location>
        <begin position="1171"/>
        <end position="1359"/>
    </location>
</feature>
<evidence type="ECO:0000313" key="8">
    <source>
        <dbReference type="EMBL" id="CAL1599942.1"/>
    </source>
</evidence>